<evidence type="ECO:0000313" key="9">
    <source>
        <dbReference type="Proteomes" id="UP001177744"/>
    </source>
</evidence>
<evidence type="ECO:0000256" key="1">
    <source>
        <dbReference type="ARBA" id="ARBA00006375"/>
    </source>
</evidence>
<evidence type="ECO:0000256" key="4">
    <source>
        <dbReference type="ARBA" id="ARBA00022737"/>
    </source>
</evidence>
<dbReference type="PANTHER" id="PTHR45635:SF13">
    <property type="entry name" value="ADP_ATP TRANSLOCASE 3"/>
    <property type="match status" value="1"/>
</dbReference>
<evidence type="ECO:0000256" key="6">
    <source>
        <dbReference type="ARBA" id="ARBA00023136"/>
    </source>
</evidence>
<comment type="subcellular location">
    <subcellularLocation>
        <location evidence="7">Membrane</location>
        <topology evidence="7">Multi-pass membrane protein</topology>
    </subcellularLocation>
</comment>
<dbReference type="GO" id="GO:1901029">
    <property type="term" value="P:negative regulation of mitochondrial outer membrane permeabilization involved in apoptotic signaling pathway"/>
    <property type="evidence" value="ECO:0007669"/>
    <property type="project" value="TreeGrafter"/>
</dbReference>
<dbReference type="InterPro" id="IPR023395">
    <property type="entry name" value="MCP_dom_sf"/>
</dbReference>
<keyword evidence="4" id="KW-0677">Repeat</keyword>
<name>A0AA40HEZ1_CNENI</name>
<keyword evidence="2 7" id="KW-0813">Transport</keyword>
<proteinExistence type="inferred from homology"/>
<gene>
    <name evidence="8" type="ORF">QTO34_010240</name>
</gene>
<dbReference type="AlphaFoldDB" id="A0AA40HEZ1"/>
<comment type="caution">
    <text evidence="8">The sequence shown here is derived from an EMBL/GenBank/DDBJ whole genome shotgun (WGS) entry which is preliminary data.</text>
</comment>
<dbReference type="PANTHER" id="PTHR45635">
    <property type="entry name" value="ADP,ATP CARRIER PROTEIN 1-RELATED-RELATED"/>
    <property type="match status" value="1"/>
</dbReference>
<dbReference type="GO" id="GO:0005471">
    <property type="term" value="F:ATP:ADP antiporter activity"/>
    <property type="evidence" value="ECO:0007669"/>
    <property type="project" value="UniProtKB-UniRule"/>
</dbReference>
<evidence type="ECO:0000256" key="7">
    <source>
        <dbReference type="RuleBase" id="RU368008"/>
    </source>
</evidence>
<comment type="subunit">
    <text evidence="7">Monomer.</text>
</comment>
<sequence length="119" mass="12865">MERVKLLLQAQHQQADRREVQAGLPGGVDEHTQFWRKSAGHLASGGATIATSLGFIHPLDFARTRLAADGIISRAACLGLCNTARGMPPGPKDTHMVSWMTVTAMAGLVSYPFNTLPRR</sequence>
<keyword evidence="3" id="KW-0812">Transmembrane</keyword>
<evidence type="ECO:0000256" key="3">
    <source>
        <dbReference type="ARBA" id="ARBA00022692"/>
    </source>
</evidence>
<evidence type="ECO:0000256" key="2">
    <source>
        <dbReference type="ARBA" id="ARBA00022448"/>
    </source>
</evidence>
<evidence type="ECO:0000256" key="5">
    <source>
        <dbReference type="ARBA" id="ARBA00022989"/>
    </source>
</evidence>
<dbReference type="GO" id="GO:0140021">
    <property type="term" value="P:mitochondrial ADP transmembrane transport"/>
    <property type="evidence" value="ECO:0007669"/>
    <property type="project" value="InterPro"/>
</dbReference>
<comment type="similarity">
    <text evidence="1 7">Belongs to the mitochondrial carrier (TC 2.A.29) family.</text>
</comment>
<organism evidence="8 9">
    <name type="scientific">Cnephaeus nilssonii</name>
    <name type="common">Northern bat</name>
    <name type="synonym">Eptesicus nilssonii</name>
    <dbReference type="NCBI Taxonomy" id="3371016"/>
    <lineage>
        <taxon>Eukaryota</taxon>
        <taxon>Metazoa</taxon>
        <taxon>Chordata</taxon>
        <taxon>Craniata</taxon>
        <taxon>Vertebrata</taxon>
        <taxon>Euteleostomi</taxon>
        <taxon>Mammalia</taxon>
        <taxon>Eutheria</taxon>
        <taxon>Laurasiatheria</taxon>
        <taxon>Chiroptera</taxon>
        <taxon>Yangochiroptera</taxon>
        <taxon>Vespertilionidae</taxon>
        <taxon>Cnephaeus</taxon>
    </lineage>
</organism>
<dbReference type="GO" id="GO:0005743">
    <property type="term" value="C:mitochondrial inner membrane"/>
    <property type="evidence" value="ECO:0007669"/>
    <property type="project" value="InterPro"/>
</dbReference>
<dbReference type="Proteomes" id="UP001177744">
    <property type="component" value="Unassembled WGS sequence"/>
</dbReference>
<dbReference type="EMBL" id="JAULJE010000021">
    <property type="protein sequence ID" value="KAK1330055.1"/>
    <property type="molecule type" value="Genomic_DNA"/>
</dbReference>
<keyword evidence="6" id="KW-0472">Membrane</keyword>
<keyword evidence="9" id="KW-1185">Reference proteome</keyword>
<dbReference type="SUPFAM" id="SSF103506">
    <property type="entry name" value="Mitochondrial carrier"/>
    <property type="match status" value="1"/>
</dbReference>
<dbReference type="InterPro" id="IPR002113">
    <property type="entry name" value="ADT_euk_type"/>
</dbReference>
<accession>A0AA40HEZ1</accession>
<reference evidence="8" key="1">
    <citation type="submission" date="2023-06" db="EMBL/GenBank/DDBJ databases">
        <title>Reference genome for the Northern bat (Eptesicus nilssonii), a most northern bat species.</title>
        <authorList>
            <person name="Laine V.N."/>
            <person name="Pulliainen A.T."/>
            <person name="Lilley T.M."/>
        </authorList>
    </citation>
    <scope>NUCLEOTIDE SEQUENCE</scope>
    <source>
        <strain evidence="8">BLF_Eptnil</strain>
        <tissue evidence="8">Kidney</tissue>
    </source>
</reference>
<evidence type="ECO:0000313" key="8">
    <source>
        <dbReference type="EMBL" id="KAK1330055.1"/>
    </source>
</evidence>
<comment type="function">
    <text evidence="7">Catalyzes the exchange of ADP and ATP across the membrane.</text>
</comment>
<dbReference type="Gene3D" id="1.50.40.10">
    <property type="entry name" value="Mitochondrial carrier domain"/>
    <property type="match status" value="1"/>
</dbReference>
<dbReference type="GO" id="GO:1990544">
    <property type="term" value="P:mitochondrial ATP transmembrane transport"/>
    <property type="evidence" value="ECO:0007669"/>
    <property type="project" value="InterPro"/>
</dbReference>
<protein>
    <recommendedName>
        <fullName evidence="7">ADP/ATP translocase</fullName>
    </recommendedName>
    <alternativeName>
        <fullName evidence="7">ADP,ATP carrier protein</fullName>
    </alternativeName>
</protein>
<keyword evidence="5" id="KW-1133">Transmembrane helix</keyword>